<comment type="caution">
    <text evidence="3">The sequence shown here is derived from an EMBL/GenBank/DDBJ whole genome shotgun (WGS) entry which is preliminary data.</text>
</comment>
<dbReference type="AlphaFoldDB" id="A0A9P4IPY3"/>
<dbReference type="PANTHER" id="PTHR14187">
    <property type="entry name" value="ALPHA KINASE/ELONGATION FACTOR 2 KINASE"/>
    <property type="match status" value="1"/>
</dbReference>
<name>A0A9P4IPY3_9PEZI</name>
<dbReference type="Pfam" id="PF00012">
    <property type="entry name" value="HSP70"/>
    <property type="match status" value="1"/>
</dbReference>
<dbReference type="CDD" id="cd10170">
    <property type="entry name" value="ASKHA_NBD_HSP70"/>
    <property type="match status" value="1"/>
</dbReference>
<sequence>MAKELSKNLSALSIRSILPNENTDRLIIGLDFGTTYSGVAYAFTTRPDQVYSVTEWPGAVGRTVPKAPTILKYDTDERKVPKHYLETLAKQFVISVPAVWSDKAKDTTLRAARHAGIGPIQLIKEPEAAAMSTLHDLKDHGLSIGDAITICDAGGGTVDLVSYEILKLRPLELKELVPPTGGIAGSMIINKRFEQWIKDTVGERSFQDLKITNGYRLAMKQFDEVIKPGFRSKEDDDQYITFTMAKIKHKPLKYIKASTLTLTGEAMHGIFEPVFKDIDKLIARQVAQVRIKRLQEGHPKGAEIKAIFLVGGFGANAYLRDAVVAAHKDIQVIQPNDAWSAIVRGAVLSKLPQEALVVSSVAERHYGVSAGAEWDYYRDKGRENEKFWDKYEEVYRIRTLAWYIHKHDDLKRSRHIKFPFHNTFSLDPQLKEYKQMYMLQMCASDTAPVHSTKEIKTCCLLKIDLSVVDKDMVQKVQRASDGRWYLRIDFNLIVKIEGARMVFTFECGGKEYGAVEAEY</sequence>
<evidence type="ECO:0000313" key="3">
    <source>
        <dbReference type="EMBL" id="KAF2103534.1"/>
    </source>
</evidence>
<dbReference type="SUPFAM" id="SSF53067">
    <property type="entry name" value="Actin-like ATPase domain"/>
    <property type="match status" value="2"/>
</dbReference>
<keyword evidence="4" id="KW-1185">Reference proteome</keyword>
<dbReference type="Proteomes" id="UP000799772">
    <property type="component" value="Unassembled WGS sequence"/>
</dbReference>
<evidence type="ECO:0000256" key="2">
    <source>
        <dbReference type="ARBA" id="ARBA00022840"/>
    </source>
</evidence>
<keyword evidence="2" id="KW-0067">ATP-binding</keyword>
<dbReference type="OrthoDB" id="2963168at2759"/>
<evidence type="ECO:0000313" key="4">
    <source>
        <dbReference type="Proteomes" id="UP000799772"/>
    </source>
</evidence>
<evidence type="ECO:0000256" key="1">
    <source>
        <dbReference type="ARBA" id="ARBA00022741"/>
    </source>
</evidence>
<dbReference type="Gene3D" id="3.90.640.10">
    <property type="entry name" value="Actin, Chain A, domain 4"/>
    <property type="match status" value="1"/>
</dbReference>
<gene>
    <name evidence="3" type="ORF">NA57DRAFT_53054</name>
</gene>
<dbReference type="EMBL" id="ML978122">
    <property type="protein sequence ID" value="KAF2103534.1"/>
    <property type="molecule type" value="Genomic_DNA"/>
</dbReference>
<dbReference type="PANTHER" id="PTHR14187:SF82">
    <property type="entry name" value="FAMILY CHAPERONE, PUTATIVE (AFU_ORTHOLOGUE AFUA_7G08575)-RELATED"/>
    <property type="match status" value="1"/>
</dbReference>
<organism evidence="3 4">
    <name type="scientific">Rhizodiscina lignyota</name>
    <dbReference type="NCBI Taxonomy" id="1504668"/>
    <lineage>
        <taxon>Eukaryota</taxon>
        <taxon>Fungi</taxon>
        <taxon>Dikarya</taxon>
        <taxon>Ascomycota</taxon>
        <taxon>Pezizomycotina</taxon>
        <taxon>Dothideomycetes</taxon>
        <taxon>Pleosporomycetidae</taxon>
        <taxon>Aulographales</taxon>
        <taxon>Rhizodiscinaceae</taxon>
        <taxon>Rhizodiscina</taxon>
    </lineage>
</organism>
<accession>A0A9P4IPY3</accession>
<dbReference type="InterPro" id="IPR043129">
    <property type="entry name" value="ATPase_NBD"/>
</dbReference>
<proteinExistence type="predicted"/>
<dbReference type="Gene3D" id="3.30.420.40">
    <property type="match status" value="2"/>
</dbReference>
<dbReference type="InterPro" id="IPR013126">
    <property type="entry name" value="Hsp_70_fam"/>
</dbReference>
<evidence type="ECO:0008006" key="5">
    <source>
        <dbReference type="Google" id="ProtNLM"/>
    </source>
</evidence>
<keyword evidence="1" id="KW-0547">Nucleotide-binding</keyword>
<protein>
    <recommendedName>
        <fullName evidence="5">Actin-like ATPase domain-containing protein</fullName>
    </recommendedName>
</protein>
<dbReference type="GO" id="GO:0140662">
    <property type="term" value="F:ATP-dependent protein folding chaperone"/>
    <property type="evidence" value="ECO:0007669"/>
    <property type="project" value="InterPro"/>
</dbReference>
<reference evidence="3" key="1">
    <citation type="journal article" date="2020" name="Stud. Mycol.">
        <title>101 Dothideomycetes genomes: a test case for predicting lifestyles and emergence of pathogens.</title>
        <authorList>
            <person name="Haridas S."/>
            <person name="Albert R."/>
            <person name="Binder M."/>
            <person name="Bloem J."/>
            <person name="Labutti K."/>
            <person name="Salamov A."/>
            <person name="Andreopoulos B."/>
            <person name="Baker S."/>
            <person name="Barry K."/>
            <person name="Bills G."/>
            <person name="Bluhm B."/>
            <person name="Cannon C."/>
            <person name="Castanera R."/>
            <person name="Culley D."/>
            <person name="Daum C."/>
            <person name="Ezra D."/>
            <person name="Gonzalez J."/>
            <person name="Henrissat B."/>
            <person name="Kuo A."/>
            <person name="Liang C."/>
            <person name="Lipzen A."/>
            <person name="Lutzoni F."/>
            <person name="Magnuson J."/>
            <person name="Mondo S."/>
            <person name="Nolan M."/>
            <person name="Ohm R."/>
            <person name="Pangilinan J."/>
            <person name="Park H.-J."/>
            <person name="Ramirez L."/>
            <person name="Alfaro M."/>
            <person name="Sun H."/>
            <person name="Tritt A."/>
            <person name="Yoshinaga Y."/>
            <person name="Zwiers L.-H."/>
            <person name="Turgeon B."/>
            <person name="Goodwin S."/>
            <person name="Spatafora J."/>
            <person name="Crous P."/>
            <person name="Grigoriev I."/>
        </authorList>
    </citation>
    <scope>NUCLEOTIDE SEQUENCE</scope>
    <source>
        <strain evidence="3">CBS 133067</strain>
    </source>
</reference>
<dbReference type="GO" id="GO:0005524">
    <property type="term" value="F:ATP binding"/>
    <property type="evidence" value="ECO:0007669"/>
    <property type="project" value="UniProtKB-KW"/>
</dbReference>